<dbReference type="InterPro" id="IPR003663">
    <property type="entry name" value="Sugar/inositol_transpt"/>
</dbReference>
<dbReference type="PRINTS" id="PR00171">
    <property type="entry name" value="SUGRTRNSPORT"/>
</dbReference>
<feature type="transmembrane region" description="Helical" evidence="10">
    <location>
        <begin position="385"/>
        <end position="405"/>
    </location>
</feature>
<keyword evidence="4" id="KW-0762">Sugar transport</keyword>
<feature type="region of interest" description="Disordered" evidence="9">
    <location>
        <begin position="44"/>
        <end position="70"/>
    </location>
</feature>
<dbReference type="GO" id="GO:0005886">
    <property type="term" value="C:plasma membrane"/>
    <property type="evidence" value="ECO:0007669"/>
    <property type="project" value="UniProtKB-SubCell"/>
</dbReference>
<dbReference type="Pfam" id="PF00083">
    <property type="entry name" value="Sugar_tr"/>
    <property type="match status" value="1"/>
</dbReference>
<sequence>MCYIKGLGLAGLHIMIQRAPGTRANVRAASRRVSRLKSLRQKALPQTQKKEIFPGDWRPGPPGPTSRRRTTAVADEVHRPRCQSKMTAKEEYEYTSVAGTDSTAEYNVQNDEINIQSTKMSSESAGPTDRKFLYIAACVGNLSAFVCGTSFGWTSPEIPKMKVPHENGNPLSIPLTKSEESWIGSLLPVGATLGPFVAGVAADKIGRKNTLLAGITPFILAFALASIATRVGVVFTVLPMYIGEIAEDEVRDSLGSFMQLFIVIGLLFSYALGPYMSISAFNIICVVAPCVFLIVFYMFIPESPYYLIRTNKDHAQQALMKLRSKPQEAIQNELDEIKASVDESLENKASFMDIFKSKGLTKALIISVGLVAFQQFSGSTIPADISTIIVGVVQVFASASTPILVEKKGKRFLLILSAIGMAVSQGALAIFFYIKSGGSDISSIAWVPVLSLVVYIITYCLGFGPLPWAVMGELFPGNIKSAASTATAAGAKYAKFLNMELAHLLENIPLIFLVNQWLQHDGAPPHFSRNVQGILNRMYPNRWIGRGGPRHWPARSPDLNPLDFFLWGYVKNVVYNRPIHNEEDLRNRLQEAFGTITPEMVRTYYGVHNCVSK</sequence>
<feature type="transmembrane region" description="Helical" evidence="10">
    <location>
        <begin position="412"/>
        <end position="434"/>
    </location>
</feature>
<keyword evidence="8" id="KW-0325">Glycoprotein</keyword>
<keyword evidence="2" id="KW-0813">Transport</keyword>
<keyword evidence="6 10" id="KW-1133">Transmembrane helix</keyword>
<keyword evidence="7 10" id="KW-0472">Membrane</keyword>
<evidence type="ECO:0000256" key="2">
    <source>
        <dbReference type="ARBA" id="ARBA00022448"/>
    </source>
</evidence>
<dbReference type="InterPro" id="IPR050549">
    <property type="entry name" value="MFS_Trehalose_Transporter"/>
</dbReference>
<dbReference type="GO" id="GO:0022857">
    <property type="term" value="F:transmembrane transporter activity"/>
    <property type="evidence" value="ECO:0007669"/>
    <property type="project" value="InterPro"/>
</dbReference>
<evidence type="ECO:0000313" key="11">
    <source>
        <dbReference type="EMBL" id="KAH0812786.1"/>
    </source>
</evidence>
<evidence type="ECO:0000256" key="9">
    <source>
        <dbReference type="SAM" id="MobiDB-lite"/>
    </source>
</evidence>
<dbReference type="SUPFAM" id="SSF103473">
    <property type="entry name" value="MFS general substrate transporter"/>
    <property type="match status" value="1"/>
</dbReference>
<dbReference type="PANTHER" id="PTHR48021">
    <property type="match status" value="1"/>
</dbReference>
<evidence type="ECO:0000256" key="3">
    <source>
        <dbReference type="ARBA" id="ARBA00022475"/>
    </source>
</evidence>
<feature type="transmembrane region" description="Helical" evidence="10">
    <location>
        <begin position="446"/>
        <end position="470"/>
    </location>
</feature>
<protein>
    <submittedName>
        <fullName evidence="11">Uncharacterized protein</fullName>
    </submittedName>
</protein>
<keyword evidence="5 10" id="KW-0812">Transmembrane</keyword>
<comment type="caution">
    <text evidence="11">The sequence shown here is derived from an EMBL/GenBank/DDBJ whole genome shotgun (WGS) entry which is preliminary data.</text>
</comment>
<dbReference type="AlphaFoldDB" id="A0A8J6HEN9"/>
<evidence type="ECO:0000256" key="5">
    <source>
        <dbReference type="ARBA" id="ARBA00022692"/>
    </source>
</evidence>
<gene>
    <name evidence="11" type="ORF">GEV33_010005</name>
</gene>
<evidence type="ECO:0000256" key="6">
    <source>
        <dbReference type="ARBA" id="ARBA00022989"/>
    </source>
</evidence>
<comment type="subcellular location">
    <subcellularLocation>
        <location evidence="1">Cell membrane</location>
        <topology evidence="1">Multi-pass membrane protein</topology>
    </subcellularLocation>
</comment>
<evidence type="ECO:0000256" key="10">
    <source>
        <dbReference type="SAM" id="Phobius"/>
    </source>
</evidence>
<feature type="transmembrane region" description="Helical" evidence="10">
    <location>
        <begin position="132"/>
        <end position="153"/>
    </location>
</feature>
<keyword evidence="12" id="KW-1185">Reference proteome</keyword>
<dbReference type="PANTHER" id="PTHR48021:SF47">
    <property type="entry name" value="GH17672P"/>
    <property type="match status" value="1"/>
</dbReference>
<dbReference type="Gene3D" id="1.20.1250.20">
    <property type="entry name" value="MFS general substrate transporter like domains"/>
    <property type="match status" value="1"/>
</dbReference>
<dbReference type="InterPro" id="IPR005828">
    <property type="entry name" value="MFS_sugar_transport-like"/>
</dbReference>
<feature type="transmembrane region" description="Helical" evidence="10">
    <location>
        <begin position="182"/>
        <end position="202"/>
    </location>
</feature>
<feature type="transmembrane region" description="Helical" evidence="10">
    <location>
        <begin position="254"/>
        <end position="273"/>
    </location>
</feature>
<organism evidence="11 12">
    <name type="scientific">Tenebrio molitor</name>
    <name type="common">Yellow mealworm beetle</name>
    <dbReference type="NCBI Taxonomy" id="7067"/>
    <lineage>
        <taxon>Eukaryota</taxon>
        <taxon>Metazoa</taxon>
        <taxon>Ecdysozoa</taxon>
        <taxon>Arthropoda</taxon>
        <taxon>Hexapoda</taxon>
        <taxon>Insecta</taxon>
        <taxon>Pterygota</taxon>
        <taxon>Neoptera</taxon>
        <taxon>Endopterygota</taxon>
        <taxon>Coleoptera</taxon>
        <taxon>Polyphaga</taxon>
        <taxon>Cucujiformia</taxon>
        <taxon>Tenebrionidae</taxon>
        <taxon>Tenebrio</taxon>
    </lineage>
</organism>
<evidence type="ECO:0000256" key="4">
    <source>
        <dbReference type="ARBA" id="ARBA00022597"/>
    </source>
</evidence>
<name>A0A8J6HEN9_TENMO</name>
<dbReference type="InterPro" id="IPR036259">
    <property type="entry name" value="MFS_trans_sf"/>
</dbReference>
<evidence type="ECO:0000313" key="12">
    <source>
        <dbReference type="Proteomes" id="UP000719412"/>
    </source>
</evidence>
<evidence type="ECO:0000256" key="8">
    <source>
        <dbReference type="ARBA" id="ARBA00023180"/>
    </source>
</evidence>
<evidence type="ECO:0000256" key="7">
    <source>
        <dbReference type="ARBA" id="ARBA00023136"/>
    </source>
</evidence>
<feature type="transmembrane region" description="Helical" evidence="10">
    <location>
        <begin position="280"/>
        <end position="300"/>
    </location>
</feature>
<dbReference type="FunFam" id="1.20.1250.20:FF:000218">
    <property type="entry name" value="facilitated trehalose transporter Tret1"/>
    <property type="match status" value="1"/>
</dbReference>
<evidence type="ECO:0000256" key="1">
    <source>
        <dbReference type="ARBA" id="ARBA00004651"/>
    </source>
</evidence>
<dbReference type="EMBL" id="JABDTM020025799">
    <property type="protein sequence ID" value="KAH0812786.1"/>
    <property type="molecule type" value="Genomic_DNA"/>
</dbReference>
<reference evidence="11" key="1">
    <citation type="journal article" date="2020" name="J Insects Food Feed">
        <title>The yellow mealworm (Tenebrio molitor) genome: a resource for the emerging insects as food and feed industry.</title>
        <authorList>
            <person name="Eriksson T."/>
            <person name="Andere A."/>
            <person name="Kelstrup H."/>
            <person name="Emery V."/>
            <person name="Picard C."/>
        </authorList>
    </citation>
    <scope>NUCLEOTIDE SEQUENCE</scope>
    <source>
        <strain evidence="11">Stoneville</strain>
        <tissue evidence="11">Whole head</tissue>
    </source>
</reference>
<dbReference type="Proteomes" id="UP000719412">
    <property type="component" value="Unassembled WGS sequence"/>
</dbReference>
<proteinExistence type="predicted"/>
<reference evidence="11" key="2">
    <citation type="submission" date="2021-08" db="EMBL/GenBank/DDBJ databases">
        <authorList>
            <person name="Eriksson T."/>
        </authorList>
    </citation>
    <scope>NUCLEOTIDE SEQUENCE</scope>
    <source>
        <strain evidence="11">Stoneville</strain>
        <tissue evidence="11">Whole head</tissue>
    </source>
</reference>
<keyword evidence="3" id="KW-1003">Cell membrane</keyword>
<accession>A0A8J6HEN9</accession>
<feature type="transmembrane region" description="Helical" evidence="10">
    <location>
        <begin position="214"/>
        <end position="242"/>
    </location>
</feature>